<dbReference type="InterPro" id="IPR058581">
    <property type="entry name" value="TM_HPP"/>
</dbReference>
<proteinExistence type="predicted"/>
<evidence type="ECO:0000256" key="1">
    <source>
        <dbReference type="SAM" id="Phobius"/>
    </source>
</evidence>
<feature type="transmembrane region" description="Helical" evidence="1">
    <location>
        <begin position="121"/>
        <end position="140"/>
    </location>
</feature>
<organism evidence="3">
    <name type="scientific">Craspedostauros australis</name>
    <dbReference type="NCBI Taxonomy" id="1486917"/>
    <lineage>
        <taxon>Eukaryota</taxon>
        <taxon>Sar</taxon>
        <taxon>Stramenopiles</taxon>
        <taxon>Ochrophyta</taxon>
        <taxon>Bacillariophyta</taxon>
        <taxon>Bacillariophyceae</taxon>
        <taxon>Bacillariophycidae</taxon>
        <taxon>Naviculales</taxon>
        <taxon>Naviculaceae</taxon>
        <taxon>Craspedostauros</taxon>
    </lineage>
</organism>
<evidence type="ECO:0000259" key="2">
    <source>
        <dbReference type="Pfam" id="PF04982"/>
    </source>
</evidence>
<dbReference type="InterPro" id="IPR007065">
    <property type="entry name" value="HPP"/>
</dbReference>
<dbReference type="PANTHER" id="PTHR33741:SF5">
    <property type="entry name" value="TRANSMEMBRANE PROTEIN DDB_G0269096-RELATED"/>
    <property type="match status" value="1"/>
</dbReference>
<sequence>MFGVAASTYELSKYDDTSTPQTNCIALLCATPAHHRPFGALMTLQYGLTAAPASQPRNALVGQFLSLVISQSIAQLDSVEPWLRQSLATALAVGVMVKLGITHPPAGAAALLFSTGRFTWNQVWIMLMANAVAVVLATLLNNFNDKRQYPTFWGFRPIRELLGMSDDDDSKKKKVA</sequence>
<dbReference type="AlphaFoldDB" id="A0A7R9ZLC8"/>
<name>A0A7R9ZLC8_9STRA</name>
<dbReference type="Pfam" id="PF04982">
    <property type="entry name" value="TM_HPP"/>
    <property type="match status" value="1"/>
</dbReference>
<gene>
    <name evidence="3" type="ORF">CAUS1442_LOCUS3967</name>
</gene>
<keyword evidence="1" id="KW-0812">Transmembrane</keyword>
<keyword evidence="1" id="KW-1133">Transmembrane helix</keyword>
<keyword evidence="1" id="KW-0472">Membrane</keyword>
<dbReference type="PANTHER" id="PTHR33741">
    <property type="entry name" value="TRANSMEMBRANE PROTEIN DDB_G0269096-RELATED"/>
    <property type="match status" value="1"/>
</dbReference>
<feature type="domain" description="HPP transmembrane region" evidence="2">
    <location>
        <begin position="31"/>
        <end position="150"/>
    </location>
</feature>
<dbReference type="EMBL" id="HBEF01006403">
    <property type="protein sequence ID" value="CAD8331868.1"/>
    <property type="molecule type" value="Transcribed_RNA"/>
</dbReference>
<reference evidence="3" key="1">
    <citation type="submission" date="2021-01" db="EMBL/GenBank/DDBJ databases">
        <authorList>
            <person name="Corre E."/>
            <person name="Pelletier E."/>
            <person name="Niang G."/>
            <person name="Scheremetjew M."/>
            <person name="Finn R."/>
            <person name="Kale V."/>
            <person name="Holt S."/>
            <person name="Cochrane G."/>
            <person name="Meng A."/>
            <person name="Brown T."/>
            <person name="Cohen L."/>
        </authorList>
    </citation>
    <scope>NUCLEOTIDE SEQUENCE</scope>
    <source>
        <strain evidence="3">CCMP3328</strain>
    </source>
</reference>
<accession>A0A7R9ZLC8</accession>
<evidence type="ECO:0000313" key="3">
    <source>
        <dbReference type="EMBL" id="CAD8331868.1"/>
    </source>
</evidence>
<protein>
    <recommendedName>
        <fullName evidence="2">HPP transmembrane region domain-containing protein</fullName>
    </recommendedName>
</protein>